<dbReference type="GO" id="GO:0009190">
    <property type="term" value="P:cyclic nucleotide biosynthetic process"/>
    <property type="evidence" value="ECO:0007669"/>
    <property type="project" value="InterPro"/>
</dbReference>
<name>A0A6G0XGH8_9STRA</name>
<feature type="transmembrane region" description="Helical" evidence="17">
    <location>
        <begin position="885"/>
        <end position="906"/>
    </location>
</feature>
<feature type="binding site" evidence="15">
    <location>
        <position position="594"/>
    </location>
    <ligand>
        <name>ATP</name>
        <dbReference type="ChEBI" id="CHEBI:30616"/>
    </ligand>
</feature>
<evidence type="ECO:0000313" key="20">
    <source>
        <dbReference type="Proteomes" id="UP000481153"/>
    </source>
</evidence>
<feature type="transmembrane region" description="Helical" evidence="17">
    <location>
        <begin position="1187"/>
        <end position="1207"/>
    </location>
</feature>
<feature type="binding site" evidence="15">
    <location>
        <position position="492"/>
    </location>
    <ligand>
        <name>ATP</name>
        <dbReference type="ChEBI" id="CHEBI:30616"/>
    </ligand>
</feature>
<evidence type="ECO:0000256" key="11">
    <source>
        <dbReference type="ARBA" id="ARBA00022989"/>
    </source>
</evidence>
<evidence type="ECO:0000256" key="17">
    <source>
        <dbReference type="SAM" id="Phobius"/>
    </source>
</evidence>
<keyword evidence="20" id="KW-1185">Reference proteome</keyword>
<dbReference type="InterPro" id="IPR032630">
    <property type="entry name" value="P_typ_ATPase_c"/>
</dbReference>
<dbReference type="PANTHER" id="PTHR24092:SF150">
    <property type="entry name" value="PHOSPHOLIPID-TRANSPORTING ATPASE"/>
    <property type="match status" value="1"/>
</dbReference>
<dbReference type="SFLD" id="SFLDS00003">
    <property type="entry name" value="Haloacid_Dehalogenase"/>
    <property type="match status" value="1"/>
</dbReference>
<dbReference type="NCBIfam" id="TIGR01494">
    <property type="entry name" value="ATPase_P-type"/>
    <property type="match status" value="1"/>
</dbReference>
<keyword evidence="9 16" id="KW-0460">Magnesium</keyword>
<dbReference type="InterPro" id="IPR023299">
    <property type="entry name" value="ATPase_P-typ_cyto_dom_N"/>
</dbReference>
<evidence type="ECO:0000256" key="9">
    <source>
        <dbReference type="ARBA" id="ARBA00022842"/>
    </source>
</evidence>
<comment type="similarity">
    <text evidence="3">Belongs to the cation transport ATPase (P-type) (TC 3.A.3) family. Type IV subfamily.</text>
</comment>
<dbReference type="SUPFAM" id="SSF81653">
    <property type="entry name" value="Calcium ATPase, transduction domain A"/>
    <property type="match status" value="1"/>
</dbReference>
<feature type="transmembrane region" description="Helical" evidence="17">
    <location>
        <begin position="1242"/>
        <end position="1260"/>
    </location>
</feature>
<keyword evidence="7 15" id="KW-0547">Nucleotide-binding</keyword>
<evidence type="ECO:0000256" key="12">
    <source>
        <dbReference type="ARBA" id="ARBA00023136"/>
    </source>
</evidence>
<dbReference type="SUPFAM" id="SSF55073">
    <property type="entry name" value="Nucleotide cyclase"/>
    <property type="match status" value="2"/>
</dbReference>
<evidence type="ECO:0000256" key="13">
    <source>
        <dbReference type="ARBA" id="ARBA00034036"/>
    </source>
</evidence>
<dbReference type="InterPro" id="IPR032631">
    <property type="entry name" value="P-type_ATPase_N"/>
</dbReference>
<dbReference type="Gene3D" id="2.70.150.10">
    <property type="entry name" value="Calcium-transporting ATPase, cytoplasmic transduction domain A"/>
    <property type="match status" value="1"/>
</dbReference>
<feature type="transmembrane region" description="Helical" evidence="17">
    <location>
        <begin position="853"/>
        <end position="873"/>
    </location>
</feature>
<dbReference type="InterPro" id="IPR023298">
    <property type="entry name" value="ATPase_P-typ_TM_dom_sf"/>
</dbReference>
<dbReference type="Pfam" id="PF00122">
    <property type="entry name" value="E1-E2_ATPase"/>
    <property type="match status" value="1"/>
</dbReference>
<feature type="binding site" evidence="15">
    <location>
        <position position="404"/>
    </location>
    <ligand>
        <name>ATP</name>
        <dbReference type="ChEBI" id="CHEBI:30616"/>
    </ligand>
</feature>
<comment type="subcellular location">
    <subcellularLocation>
        <location evidence="2">Endomembrane system</location>
    </subcellularLocation>
    <subcellularLocation>
        <location evidence="1">Membrane</location>
        <topology evidence="1">Multi-pass membrane protein</topology>
    </subcellularLocation>
</comment>
<keyword evidence="12 17" id="KW-0472">Membrane</keyword>
<feature type="transmembrane region" description="Helical" evidence="17">
    <location>
        <begin position="339"/>
        <end position="358"/>
    </location>
</feature>
<evidence type="ECO:0000256" key="16">
    <source>
        <dbReference type="PIRSR" id="PIRSR606539-3"/>
    </source>
</evidence>
<organism evidence="19 20">
    <name type="scientific">Aphanomyces euteiches</name>
    <dbReference type="NCBI Taxonomy" id="100861"/>
    <lineage>
        <taxon>Eukaryota</taxon>
        <taxon>Sar</taxon>
        <taxon>Stramenopiles</taxon>
        <taxon>Oomycota</taxon>
        <taxon>Saprolegniomycetes</taxon>
        <taxon>Saprolegniales</taxon>
        <taxon>Verrucalvaceae</taxon>
        <taxon>Aphanomyces</taxon>
    </lineage>
</organism>
<feature type="transmembrane region" description="Helical" evidence="17">
    <location>
        <begin position="1680"/>
        <end position="1697"/>
    </location>
</feature>
<evidence type="ECO:0000256" key="10">
    <source>
        <dbReference type="ARBA" id="ARBA00022967"/>
    </source>
</evidence>
<dbReference type="PANTHER" id="PTHR24092">
    <property type="entry name" value="PROBABLE PHOSPHOLIPID-TRANSPORTING ATPASE"/>
    <property type="match status" value="1"/>
</dbReference>
<dbReference type="Gene3D" id="3.40.1110.10">
    <property type="entry name" value="Calcium-transporting ATPase, cytoplasmic domain N"/>
    <property type="match status" value="1"/>
</dbReference>
<evidence type="ECO:0000259" key="18">
    <source>
        <dbReference type="PROSITE" id="PS50125"/>
    </source>
</evidence>
<dbReference type="SMART" id="SM00044">
    <property type="entry name" value="CYCc"/>
    <property type="match status" value="2"/>
</dbReference>
<dbReference type="InterPro" id="IPR001757">
    <property type="entry name" value="P_typ_ATPase"/>
</dbReference>
<feature type="transmembrane region" description="Helical" evidence="17">
    <location>
        <begin position="1712"/>
        <end position="1731"/>
    </location>
</feature>
<dbReference type="EMBL" id="VJMJ01000065">
    <property type="protein sequence ID" value="KAF0739286.1"/>
    <property type="molecule type" value="Genomic_DNA"/>
</dbReference>
<gene>
    <name evidence="19" type="ORF">Ae201684_005063</name>
</gene>
<reference evidence="19 20" key="1">
    <citation type="submission" date="2019-07" db="EMBL/GenBank/DDBJ databases">
        <title>Genomics analysis of Aphanomyces spp. identifies a new class of oomycete effector associated with host adaptation.</title>
        <authorList>
            <person name="Gaulin E."/>
        </authorList>
    </citation>
    <scope>NUCLEOTIDE SEQUENCE [LARGE SCALE GENOMIC DNA]</scope>
    <source>
        <strain evidence="19 20">ATCC 201684</strain>
    </source>
</reference>
<feature type="transmembrane region" description="Helical" evidence="17">
    <location>
        <begin position="1213"/>
        <end position="1230"/>
    </location>
</feature>
<evidence type="ECO:0000256" key="15">
    <source>
        <dbReference type="PIRSR" id="PIRSR606539-2"/>
    </source>
</evidence>
<feature type="binding site" evidence="15">
    <location>
        <position position="671"/>
    </location>
    <ligand>
        <name>ATP</name>
        <dbReference type="ChEBI" id="CHEBI:30616"/>
    </ligand>
</feature>
<dbReference type="GO" id="GO:0000287">
    <property type="term" value="F:magnesium ion binding"/>
    <property type="evidence" value="ECO:0007669"/>
    <property type="project" value="InterPro"/>
</dbReference>
<feature type="binding site" evidence="16">
    <location>
        <position position="406"/>
    </location>
    <ligand>
        <name>Mg(2+)</name>
        <dbReference type="ChEBI" id="CHEBI:18420"/>
    </ligand>
</feature>
<evidence type="ECO:0000256" key="14">
    <source>
        <dbReference type="PIRSR" id="PIRSR606539-1"/>
    </source>
</evidence>
<dbReference type="InterPro" id="IPR008250">
    <property type="entry name" value="ATPase_P-typ_transduc_dom_A_sf"/>
</dbReference>
<evidence type="ECO:0000256" key="2">
    <source>
        <dbReference type="ARBA" id="ARBA00004308"/>
    </source>
</evidence>
<dbReference type="InterPro" id="IPR029787">
    <property type="entry name" value="Nucleotide_cyclase"/>
</dbReference>
<dbReference type="Pfam" id="PF00211">
    <property type="entry name" value="Guanylate_cyc"/>
    <property type="match status" value="2"/>
</dbReference>
<feature type="binding site" evidence="15">
    <location>
        <position position="775"/>
    </location>
    <ligand>
        <name>ATP</name>
        <dbReference type="ChEBI" id="CHEBI:30616"/>
    </ligand>
</feature>
<feature type="binding site" evidence="16">
    <location>
        <position position="800"/>
    </location>
    <ligand>
        <name>Mg(2+)</name>
        <dbReference type="ChEBI" id="CHEBI:18420"/>
    </ligand>
</feature>
<dbReference type="InterPro" id="IPR036412">
    <property type="entry name" value="HAD-like_sf"/>
</dbReference>
<dbReference type="GO" id="GO:0140326">
    <property type="term" value="F:ATPase-coupled intramembrane lipid transporter activity"/>
    <property type="evidence" value="ECO:0007669"/>
    <property type="project" value="UniProtKB-EC"/>
</dbReference>
<evidence type="ECO:0000256" key="5">
    <source>
        <dbReference type="ARBA" id="ARBA00022692"/>
    </source>
</evidence>
<dbReference type="InterPro" id="IPR001054">
    <property type="entry name" value="A/G_cyclase"/>
</dbReference>
<feature type="transmembrane region" description="Helical" evidence="17">
    <location>
        <begin position="1763"/>
        <end position="1781"/>
    </location>
</feature>
<dbReference type="InterPro" id="IPR006539">
    <property type="entry name" value="P-type_ATPase_IV"/>
</dbReference>
<dbReference type="Proteomes" id="UP000481153">
    <property type="component" value="Unassembled WGS sequence"/>
</dbReference>
<dbReference type="SUPFAM" id="SSF81660">
    <property type="entry name" value="Metal cation-transporting ATPase, ATP-binding domain N"/>
    <property type="match status" value="1"/>
</dbReference>
<dbReference type="SFLD" id="SFLDG00002">
    <property type="entry name" value="C1.7:_P-type_atpase_like"/>
    <property type="match status" value="1"/>
</dbReference>
<evidence type="ECO:0000256" key="4">
    <source>
        <dbReference type="ARBA" id="ARBA00012189"/>
    </source>
</evidence>
<dbReference type="InterPro" id="IPR018303">
    <property type="entry name" value="ATPase_P-typ_P_site"/>
</dbReference>
<evidence type="ECO:0000256" key="1">
    <source>
        <dbReference type="ARBA" id="ARBA00004141"/>
    </source>
</evidence>
<feature type="transmembrane region" description="Helical" evidence="17">
    <location>
        <begin position="964"/>
        <end position="984"/>
    </location>
</feature>
<dbReference type="Gene3D" id="3.30.70.1230">
    <property type="entry name" value="Nucleotide cyclase"/>
    <property type="match status" value="2"/>
</dbReference>
<feature type="binding site" evidence="15">
    <location>
        <position position="405"/>
    </location>
    <ligand>
        <name>ATP</name>
        <dbReference type="ChEBI" id="CHEBI:30616"/>
    </ligand>
</feature>
<evidence type="ECO:0000256" key="6">
    <source>
        <dbReference type="ARBA" id="ARBA00022723"/>
    </source>
</evidence>
<feature type="transmembrane region" description="Helical" evidence="17">
    <location>
        <begin position="1039"/>
        <end position="1067"/>
    </location>
</feature>
<accession>A0A6G0XGH8</accession>
<dbReference type="CDD" id="cd07302">
    <property type="entry name" value="CHD"/>
    <property type="match status" value="2"/>
</dbReference>
<dbReference type="InterPro" id="IPR023214">
    <property type="entry name" value="HAD_sf"/>
</dbReference>
<comment type="cofactor">
    <cofactor evidence="16">
        <name>Mg(2+)</name>
        <dbReference type="ChEBI" id="CHEBI:18420"/>
    </cofactor>
</comment>
<evidence type="ECO:0000256" key="3">
    <source>
        <dbReference type="ARBA" id="ARBA00008109"/>
    </source>
</evidence>
<feature type="binding site" evidence="15">
    <location>
        <position position="406"/>
    </location>
    <ligand>
        <name>ATP</name>
        <dbReference type="ChEBI" id="CHEBI:30616"/>
    </ligand>
</feature>
<feature type="binding site" evidence="15">
    <location>
        <position position="672"/>
    </location>
    <ligand>
        <name>ATP</name>
        <dbReference type="ChEBI" id="CHEBI:30616"/>
    </ligand>
</feature>
<dbReference type="InterPro" id="IPR044492">
    <property type="entry name" value="P_typ_ATPase_HD_dom"/>
</dbReference>
<dbReference type="Gene3D" id="3.40.50.1000">
    <property type="entry name" value="HAD superfamily/HAD-like"/>
    <property type="match status" value="1"/>
</dbReference>
<dbReference type="GO" id="GO:0045332">
    <property type="term" value="P:phospholipid translocation"/>
    <property type="evidence" value="ECO:0007669"/>
    <property type="project" value="TreeGrafter"/>
</dbReference>
<feature type="binding site" evidence="15">
    <location>
        <position position="673"/>
    </location>
    <ligand>
        <name>ATP</name>
        <dbReference type="ChEBI" id="CHEBI:30616"/>
    </ligand>
</feature>
<dbReference type="GO" id="GO:0035556">
    <property type="term" value="P:intracellular signal transduction"/>
    <property type="evidence" value="ECO:0007669"/>
    <property type="project" value="InterPro"/>
</dbReference>
<feature type="domain" description="Guanylate cyclase" evidence="18">
    <location>
        <begin position="1836"/>
        <end position="1964"/>
    </location>
</feature>
<dbReference type="Pfam" id="PF13246">
    <property type="entry name" value="Cation_ATPase"/>
    <property type="match status" value="1"/>
</dbReference>
<protein>
    <recommendedName>
        <fullName evidence="4">P-type phospholipid transporter</fullName>
        <ecNumber evidence="4">7.6.2.1</ecNumber>
    </recommendedName>
</protein>
<feature type="binding site" evidence="15">
    <location>
        <position position="800"/>
    </location>
    <ligand>
        <name>ATP</name>
        <dbReference type="ChEBI" id="CHEBI:30616"/>
    </ligand>
</feature>
<keyword evidence="6 16" id="KW-0479">Metal-binding</keyword>
<keyword evidence="10" id="KW-1278">Translocase</keyword>
<dbReference type="Pfam" id="PF16212">
    <property type="entry name" value="PhoLip_ATPase_C"/>
    <property type="match status" value="1"/>
</dbReference>
<feature type="transmembrane region" description="Helical" evidence="17">
    <location>
        <begin position="1647"/>
        <end position="1668"/>
    </location>
</feature>
<dbReference type="PRINTS" id="PR00119">
    <property type="entry name" value="CATATPASE"/>
</dbReference>
<keyword evidence="8 15" id="KW-0067">ATP-binding</keyword>
<sequence>MATVGLERLVSSVDRSGDRVFFINDWAKTAAHCAATKTPSFPSNVVRTAKYSAITFVPLNLLEQFRRVANVYFLVISLLQLTTSLSPTNKYSTIGPLAVVLAVTLVKEGIEDKARHDADRLVNHRTTERFVATWEREQWQKLHVGDIVRIRDGDALPADVVLVLSSQGDHAHIETSNLDGEANAKLKMCLPMSLSLPSIALLSGCRVTCDVPNSKLSRFDGVFSLPGGAAGVQEVQDIPFSMENVLLRGTSLCHTSWVVGIVVATGPDTKLMQNSRQPAAKFSQIDRVANRCIGAMIALLFVAVTASAAAGVHFNNEPHVYLQAPGHPKSAKSSFGELWITYLILYNNLVPISLYVTLEVVKWCQARQIEADPALFCRETKRPAKAMTSNLNEDLGQINYLFTDKTGTLTTNQMVLRASSIDGIIFDHAASCEMSVESLDLPWELRAAETMAAAATGNSPSSGILDFLRCVLLCHTATRNDDGQLSSSSPDECALLEAFGHIGAIFHGRKGNLVHVSLFGLHEHYQILALNEFDSQRRCMSVVVRRQSPADATIASDAALVYCKGADAVLLASPDAATTILSQHVHHFACIGLRTLVFAQQRLSPAQMSPAQMELWTLPLGTPAAAWIAQVEDPTQMQVLGTTGVEDKLQAGVPDALETLAMAGIRVWMLTGDKDETAVALGHSSGLLSNASTVVTIHGRSTDECMDEITQHRRMLKKQGLWNIHAVLPTLAVVVNGFALDVLLGNPPVKNVEPLVELLVQAHTVIACRLSPGQKATLVDLVKRQSRHNVTLAMGDGGNDVSMIQAANVGIGIYGKEGLHAVRSADIGLGQFRFVVPLLLLHGRWSHRRLCHVLLFTLYKNVVLVATLALFSISSGFSGQTLFDSYLIVGWNIVYTAAPVFVVGVVDHDIQAQTARRYPQVYPEMEPIDGRKLSFWLASAVVQASIIQFVVVKMLPTSRLDDGGVYFVGTVVFLQSLLAASMKAAMIMQRWHRWQWLHIAALACGPAFFVVFVAVYANLYRWMPHGNVFRDFYGLGVAFVARGADIALVTLLAPVAAVLPDVAWFAFQRLYFFSNRHLLQEIDSNLGEQAFQTVTPLHPSTAASNDSSLAALLHAVHAAPASQVAQLISQLQRLHASNRADPEGTLLDATDVRLHPTKMEFVGKARRAVEIEFEAAIVAHERNRVRLCVYLATALLLTSLLVEFFIATHERTFLVSRLVVVGGALAYAQLTRLDLFTRHYHAAILCPMVVTGAVVSATITDTGYVSAVLFPIVLLTILYVQFLPSLVLACANFVLYAVIQAARGALDAWQLGAITCYIGFVIVFAAHGSWRMQRAMRDDFLQHRALVNQERRALQILCNMFPPHVTAKLQAGDSIVAEHEPDVTVLFCDIVDLHDLMHDNAPVEVVSLLDHIYSLFDEICVKFHVQKMETVGKTYMACAGLHETATDPSMPHAALRAACLATEMLRLMRSCRTPCGKTIRIRIGLHTGNVLSGLVGCKKQQFSLFGDTVNTASRMQTTGDMDACQVSEATFDKLRRDFAFLPRVVNVKGKGEMTAYLMGDPTSKQAVAFLSQPHLGSAPRFDHHRHNAIMEAAINPLWLRFKEPTTETAYVKSTAGVRAAGAQRTLYALGLYTIFALVRDLSRHDRGGIVVVGVVVRVVFVLLAGIALKWRLEWQKKIKWLALVALLSLVLFHILVISKRRAQHSELAEQDIDLLALDLVWVIFALSNSGALSHRDAIVFNLGVWIIGVPLLVFGYFHHKSSAVIYPMILTTCSAIAGVTISRRTEFFTRRTMWLHMQTQLETKKADQLLYQRLPEAVVTRLKQGEVICDEHLMVSILYSDVKGFTSIASRANTDQVIHMLDKLFAAFDKLTEKNGVFKLQTIGDAYVIVSGLPYVDMGASGSRMDALHRQDTPPMEQIELLDLQTRRNSLKKPCLRVDQHLQNLLQMALDMIHHVAQVHSVMERKGQRLVGARSKHGKAPADADWSALREHLRRSHW</sequence>
<feature type="binding site" evidence="15">
    <location>
        <position position="769"/>
    </location>
    <ligand>
        <name>ATP</name>
        <dbReference type="ChEBI" id="CHEBI:30616"/>
    </ligand>
</feature>
<feature type="domain" description="Guanylate cyclase" evidence="18">
    <location>
        <begin position="1384"/>
        <end position="1516"/>
    </location>
</feature>
<feature type="transmembrane region" description="Helical" evidence="17">
    <location>
        <begin position="1311"/>
        <end position="1330"/>
    </location>
</feature>
<feature type="transmembrane region" description="Helical" evidence="17">
    <location>
        <begin position="933"/>
        <end position="952"/>
    </location>
</feature>
<dbReference type="VEuPathDB" id="FungiDB:AeMF1_017326"/>
<dbReference type="PROSITE" id="PS00154">
    <property type="entry name" value="ATPASE_E1_E2"/>
    <property type="match status" value="1"/>
</dbReference>
<keyword evidence="11 17" id="KW-1133">Transmembrane helix</keyword>
<dbReference type="InterPro" id="IPR059000">
    <property type="entry name" value="ATPase_P-type_domA"/>
</dbReference>
<feature type="binding site" evidence="16">
    <location>
        <position position="404"/>
    </location>
    <ligand>
        <name>Mg(2+)</name>
        <dbReference type="ChEBI" id="CHEBI:18420"/>
    </ligand>
</feature>
<dbReference type="Pfam" id="PF16209">
    <property type="entry name" value="PhoLip_ATPase_N"/>
    <property type="match status" value="1"/>
</dbReference>
<evidence type="ECO:0000313" key="19">
    <source>
        <dbReference type="EMBL" id="KAF0739286.1"/>
    </source>
</evidence>
<dbReference type="SFLD" id="SFLDF00027">
    <property type="entry name" value="p-type_atpase"/>
    <property type="match status" value="1"/>
</dbReference>
<dbReference type="EC" id="7.6.2.1" evidence="4"/>
<feature type="transmembrane region" description="Helical" evidence="17">
    <location>
        <begin position="292"/>
        <end position="314"/>
    </location>
</feature>
<dbReference type="SUPFAM" id="SSF56784">
    <property type="entry name" value="HAD-like"/>
    <property type="match status" value="1"/>
</dbReference>
<evidence type="ECO:0000256" key="8">
    <source>
        <dbReference type="ARBA" id="ARBA00022840"/>
    </source>
</evidence>
<comment type="caution">
    <text evidence="19">The sequence shown here is derived from an EMBL/GenBank/DDBJ whole genome shotgun (WGS) entry which is preliminary data.</text>
</comment>
<comment type="catalytic activity">
    <reaction evidence="13">
        <text>ATP + H2O + phospholipidSide 1 = ADP + phosphate + phospholipidSide 2.</text>
        <dbReference type="EC" id="7.6.2.1"/>
    </reaction>
</comment>
<dbReference type="NCBIfam" id="TIGR01652">
    <property type="entry name" value="ATPase-Plipid"/>
    <property type="match status" value="1"/>
</dbReference>
<feature type="transmembrane region" description="Helical" evidence="17">
    <location>
        <begin position="996"/>
        <end position="1019"/>
    </location>
</feature>
<feature type="binding site" evidence="15">
    <location>
        <position position="564"/>
    </location>
    <ligand>
        <name>ATP</name>
        <dbReference type="ChEBI" id="CHEBI:30616"/>
    </ligand>
</feature>
<dbReference type="SUPFAM" id="SSF81665">
    <property type="entry name" value="Calcium ATPase, transmembrane domain M"/>
    <property type="match status" value="1"/>
</dbReference>
<keyword evidence="5 17" id="KW-0812">Transmembrane</keyword>
<dbReference type="GO" id="GO:0016887">
    <property type="term" value="F:ATP hydrolysis activity"/>
    <property type="evidence" value="ECO:0007669"/>
    <property type="project" value="InterPro"/>
</dbReference>
<feature type="transmembrane region" description="Helical" evidence="17">
    <location>
        <begin position="1738"/>
        <end position="1757"/>
    </location>
</feature>
<proteinExistence type="inferred from homology"/>
<dbReference type="PROSITE" id="PS50125">
    <property type="entry name" value="GUANYLATE_CYCLASE_2"/>
    <property type="match status" value="2"/>
</dbReference>
<dbReference type="GO" id="GO:0005886">
    <property type="term" value="C:plasma membrane"/>
    <property type="evidence" value="ECO:0007669"/>
    <property type="project" value="TreeGrafter"/>
</dbReference>
<feature type="binding site" evidence="15">
    <location>
        <position position="533"/>
    </location>
    <ligand>
        <name>ATP</name>
        <dbReference type="ChEBI" id="CHEBI:30616"/>
    </ligand>
</feature>
<dbReference type="GO" id="GO:0005524">
    <property type="term" value="F:ATP binding"/>
    <property type="evidence" value="ECO:0007669"/>
    <property type="project" value="UniProtKB-KW"/>
</dbReference>
<feature type="active site" description="4-aspartylphosphate intermediate" evidence="14">
    <location>
        <position position="404"/>
    </location>
</feature>
<feature type="binding site" evidence="15">
    <location>
        <position position="799"/>
    </location>
    <ligand>
        <name>ATP</name>
        <dbReference type="ChEBI" id="CHEBI:30616"/>
    </ligand>
</feature>
<dbReference type="FunFam" id="3.40.50.1000:FF:000014">
    <property type="entry name" value="Phospholipid-transporting ATPase"/>
    <property type="match status" value="1"/>
</dbReference>
<feature type="transmembrane region" description="Helical" evidence="17">
    <location>
        <begin position="1272"/>
        <end position="1299"/>
    </location>
</feature>
<evidence type="ECO:0000256" key="7">
    <source>
        <dbReference type="ARBA" id="ARBA00022741"/>
    </source>
</evidence>
<feature type="binding site" evidence="16">
    <location>
        <position position="796"/>
    </location>
    <ligand>
        <name>Mg(2+)</name>
        <dbReference type="ChEBI" id="CHEBI:18420"/>
    </ligand>
</feature>